<dbReference type="SMART" id="SM00567">
    <property type="entry name" value="EZ_HEAT"/>
    <property type="match status" value="2"/>
</dbReference>
<dbReference type="RefSeq" id="WP_145065097.1">
    <property type="nucleotide sequence ID" value="NZ_CP036287.1"/>
</dbReference>
<evidence type="ECO:0000313" key="2">
    <source>
        <dbReference type="EMBL" id="QDU67167.1"/>
    </source>
</evidence>
<dbReference type="InterPro" id="IPR011989">
    <property type="entry name" value="ARM-like"/>
</dbReference>
<dbReference type="KEGG" id="pbap:Pla133_22450"/>
<evidence type="ECO:0000313" key="3">
    <source>
        <dbReference type="Proteomes" id="UP000316921"/>
    </source>
</evidence>
<keyword evidence="1" id="KW-0472">Membrane</keyword>
<dbReference type="InterPro" id="IPR004155">
    <property type="entry name" value="PBS_lyase_HEAT"/>
</dbReference>
<gene>
    <name evidence="2" type="ORF">Pla133_22450</name>
</gene>
<feature type="transmembrane region" description="Helical" evidence="1">
    <location>
        <begin position="53"/>
        <end position="72"/>
    </location>
</feature>
<protein>
    <submittedName>
        <fullName evidence="2">HEAT repeat protein</fullName>
    </submittedName>
</protein>
<dbReference type="Gene3D" id="1.25.10.10">
    <property type="entry name" value="Leucine-rich Repeat Variant"/>
    <property type="match status" value="1"/>
</dbReference>
<dbReference type="PANTHER" id="PTHR12697">
    <property type="entry name" value="PBS LYASE HEAT-LIKE PROTEIN"/>
    <property type="match status" value="1"/>
</dbReference>
<dbReference type="Proteomes" id="UP000316921">
    <property type="component" value="Chromosome"/>
</dbReference>
<dbReference type="AlphaFoldDB" id="A0A518BJK7"/>
<name>A0A518BJK7_9BACT</name>
<dbReference type="EMBL" id="CP036287">
    <property type="protein sequence ID" value="QDU67167.1"/>
    <property type="molecule type" value="Genomic_DNA"/>
</dbReference>
<proteinExistence type="predicted"/>
<keyword evidence="1" id="KW-1133">Transmembrane helix</keyword>
<dbReference type="InterPro" id="IPR016024">
    <property type="entry name" value="ARM-type_fold"/>
</dbReference>
<evidence type="ECO:0000256" key="1">
    <source>
        <dbReference type="SAM" id="Phobius"/>
    </source>
</evidence>
<dbReference type="PANTHER" id="PTHR12697:SF5">
    <property type="entry name" value="DEOXYHYPUSINE HYDROXYLASE"/>
    <property type="match status" value="1"/>
</dbReference>
<sequence>MDIRFCDICNESVAQVHFDEGRAVLREGHVAVASSSQEPRAAGRAAQARSSGAEWMAAAAIVVATALGWMAFQRAEVSEARIQRSMTEDQARLAATIGGVSAGLADFDQRGEDLRQRMLGELASLRAESGAGRVRVEELAAAWQGQLSALSAEVAELRTSRSDDSSERLARIETSLARLRGDVELLGGAVIDALEGLALAPVQIGQSVPAATEGVAPSWSTALAGLSSPDAMVRWDAVDQLSRSGDAGAAEPLLPLLDDPDLVVRMSVARALSELGNPIAVPALIDTLEDPESAVREAAVVALRELTGRSMRFDPAASESDRARKVEAWRDWWERAGVEELDAP</sequence>
<dbReference type="SUPFAM" id="SSF48371">
    <property type="entry name" value="ARM repeat"/>
    <property type="match status" value="1"/>
</dbReference>
<dbReference type="GO" id="GO:0016491">
    <property type="term" value="F:oxidoreductase activity"/>
    <property type="evidence" value="ECO:0007669"/>
    <property type="project" value="TreeGrafter"/>
</dbReference>
<dbReference type="Pfam" id="PF13646">
    <property type="entry name" value="HEAT_2"/>
    <property type="match status" value="1"/>
</dbReference>
<organism evidence="2 3">
    <name type="scientific">Engelhardtia mirabilis</name>
    <dbReference type="NCBI Taxonomy" id="2528011"/>
    <lineage>
        <taxon>Bacteria</taxon>
        <taxon>Pseudomonadati</taxon>
        <taxon>Planctomycetota</taxon>
        <taxon>Planctomycetia</taxon>
        <taxon>Planctomycetia incertae sedis</taxon>
        <taxon>Engelhardtia</taxon>
    </lineage>
</organism>
<reference evidence="2 3" key="1">
    <citation type="submission" date="2019-02" db="EMBL/GenBank/DDBJ databases">
        <title>Deep-cultivation of Planctomycetes and their phenomic and genomic characterization uncovers novel biology.</title>
        <authorList>
            <person name="Wiegand S."/>
            <person name="Jogler M."/>
            <person name="Boedeker C."/>
            <person name="Pinto D."/>
            <person name="Vollmers J."/>
            <person name="Rivas-Marin E."/>
            <person name="Kohn T."/>
            <person name="Peeters S.H."/>
            <person name="Heuer A."/>
            <person name="Rast P."/>
            <person name="Oberbeckmann S."/>
            <person name="Bunk B."/>
            <person name="Jeske O."/>
            <person name="Meyerdierks A."/>
            <person name="Storesund J.E."/>
            <person name="Kallscheuer N."/>
            <person name="Luecker S."/>
            <person name="Lage O.M."/>
            <person name="Pohl T."/>
            <person name="Merkel B.J."/>
            <person name="Hornburger P."/>
            <person name="Mueller R.-W."/>
            <person name="Bruemmer F."/>
            <person name="Labrenz M."/>
            <person name="Spormann A.M."/>
            <person name="Op den Camp H."/>
            <person name="Overmann J."/>
            <person name="Amann R."/>
            <person name="Jetten M.S.M."/>
            <person name="Mascher T."/>
            <person name="Medema M.H."/>
            <person name="Devos D.P."/>
            <person name="Kaster A.-K."/>
            <person name="Ovreas L."/>
            <person name="Rohde M."/>
            <person name="Galperin M.Y."/>
            <person name="Jogler C."/>
        </authorList>
    </citation>
    <scope>NUCLEOTIDE SEQUENCE [LARGE SCALE GENOMIC DNA]</scope>
    <source>
        <strain evidence="2 3">Pla133</strain>
    </source>
</reference>
<keyword evidence="3" id="KW-1185">Reference proteome</keyword>
<keyword evidence="1" id="KW-0812">Transmembrane</keyword>
<accession>A0A518BJK7</accession>